<accession>A0A926GF71</accession>
<evidence type="ECO:0000256" key="2">
    <source>
        <dbReference type="ARBA" id="ARBA00006555"/>
    </source>
</evidence>
<gene>
    <name evidence="13" type="ORF">H4P12_04470</name>
</gene>
<dbReference type="Pfam" id="PF13103">
    <property type="entry name" value="TonB_2"/>
    <property type="match status" value="1"/>
</dbReference>
<dbReference type="EMBL" id="JACOQL010000001">
    <property type="protein sequence ID" value="MBC9245982.1"/>
    <property type="molecule type" value="Genomic_DNA"/>
</dbReference>
<feature type="compositionally biased region" description="Low complexity" evidence="10">
    <location>
        <begin position="211"/>
        <end position="221"/>
    </location>
</feature>
<proteinExistence type="inferred from homology"/>
<dbReference type="InterPro" id="IPR006260">
    <property type="entry name" value="TonB/TolA_C"/>
</dbReference>
<evidence type="ECO:0000256" key="5">
    <source>
        <dbReference type="ARBA" id="ARBA00022519"/>
    </source>
</evidence>
<dbReference type="GO" id="GO:0015031">
    <property type="term" value="P:protein transport"/>
    <property type="evidence" value="ECO:0007669"/>
    <property type="project" value="UniProtKB-KW"/>
</dbReference>
<dbReference type="Gene3D" id="3.30.1150.10">
    <property type="match status" value="1"/>
</dbReference>
<keyword evidence="4" id="KW-1003">Cell membrane</keyword>
<evidence type="ECO:0000256" key="11">
    <source>
        <dbReference type="SAM" id="SignalP"/>
    </source>
</evidence>
<feature type="domain" description="TonB C-terminal" evidence="12">
    <location>
        <begin position="217"/>
        <end position="303"/>
    </location>
</feature>
<dbReference type="GO" id="GO:0031992">
    <property type="term" value="F:energy transducer activity"/>
    <property type="evidence" value="ECO:0007669"/>
    <property type="project" value="TreeGrafter"/>
</dbReference>
<dbReference type="NCBIfam" id="TIGR01352">
    <property type="entry name" value="tonB_Cterm"/>
    <property type="match status" value="1"/>
</dbReference>
<dbReference type="AlphaFoldDB" id="A0A926GF71"/>
<keyword evidence="9" id="KW-0472">Membrane</keyword>
<reference evidence="13" key="1">
    <citation type="submission" date="2020-08" db="EMBL/GenBank/DDBJ databases">
        <title>Paracoccus amoyensis sp. nov., isolated from the surface seawater at coast of Xiamen, Fujian.</title>
        <authorList>
            <person name="Lyu L."/>
        </authorList>
    </citation>
    <scope>NUCLEOTIDE SEQUENCE</scope>
    <source>
        <strain evidence="13">11-3</strain>
    </source>
</reference>
<dbReference type="Proteomes" id="UP000608594">
    <property type="component" value="Unassembled WGS sequence"/>
</dbReference>
<sequence>MGNPGIAKLVALSLALTVHGALAVALVAREEVQIEGGNGAAEVRLGNAFADMSAGTLSAEAPDATDVTEAARPQRIEAENPAPVSPITPTEPLPAIPSPPVQVATLVPSVRPEPTLPQPIEAQTPFERLVSEDPDSTALTRSARPTPRSRTVEQASRPQAQAKSAPKPQQAAPRSQAAAKPAQGNAQRNARAGEATGQADATARQRGSGGQQQADGNAAASNYPGLVMQKLARVGKPRVNARGAALVSFTIAANGGLASVSIARSSGSSALDQAALRLIQRASPFPRPPQGANRNFSVRIEGR</sequence>
<dbReference type="GO" id="GO:0055085">
    <property type="term" value="P:transmembrane transport"/>
    <property type="evidence" value="ECO:0007669"/>
    <property type="project" value="InterPro"/>
</dbReference>
<dbReference type="SUPFAM" id="SSF74653">
    <property type="entry name" value="TolA/TonB C-terminal domain"/>
    <property type="match status" value="1"/>
</dbReference>
<dbReference type="GO" id="GO:0098797">
    <property type="term" value="C:plasma membrane protein complex"/>
    <property type="evidence" value="ECO:0007669"/>
    <property type="project" value="TreeGrafter"/>
</dbReference>
<comment type="subcellular location">
    <subcellularLocation>
        <location evidence="1">Cell inner membrane</location>
        <topology evidence="1">Single-pass membrane protein</topology>
        <orientation evidence="1">Periplasmic side</orientation>
    </subcellularLocation>
</comment>
<dbReference type="InterPro" id="IPR037682">
    <property type="entry name" value="TonB_C"/>
</dbReference>
<evidence type="ECO:0000256" key="9">
    <source>
        <dbReference type="ARBA" id="ARBA00023136"/>
    </source>
</evidence>
<evidence type="ECO:0000313" key="14">
    <source>
        <dbReference type="Proteomes" id="UP000608594"/>
    </source>
</evidence>
<keyword evidence="6" id="KW-0812">Transmembrane</keyword>
<evidence type="ECO:0000259" key="12">
    <source>
        <dbReference type="PROSITE" id="PS52015"/>
    </source>
</evidence>
<comment type="similarity">
    <text evidence="2">Belongs to the TonB family.</text>
</comment>
<feature type="compositionally biased region" description="Low complexity" evidence="10">
    <location>
        <begin position="157"/>
        <end position="183"/>
    </location>
</feature>
<name>A0A926GF71_9RHOB</name>
<feature type="compositionally biased region" description="Pro residues" evidence="10">
    <location>
        <begin position="83"/>
        <end position="100"/>
    </location>
</feature>
<protein>
    <submittedName>
        <fullName evidence="13">TonB family protein</fullName>
    </submittedName>
</protein>
<keyword evidence="14" id="KW-1185">Reference proteome</keyword>
<dbReference type="InterPro" id="IPR051045">
    <property type="entry name" value="TonB-dependent_transducer"/>
</dbReference>
<dbReference type="PROSITE" id="PS52015">
    <property type="entry name" value="TONB_CTD"/>
    <property type="match status" value="1"/>
</dbReference>
<evidence type="ECO:0000256" key="7">
    <source>
        <dbReference type="ARBA" id="ARBA00022927"/>
    </source>
</evidence>
<evidence type="ECO:0000256" key="1">
    <source>
        <dbReference type="ARBA" id="ARBA00004383"/>
    </source>
</evidence>
<comment type="caution">
    <text evidence="13">The sequence shown here is derived from an EMBL/GenBank/DDBJ whole genome shotgun (WGS) entry which is preliminary data.</text>
</comment>
<evidence type="ECO:0000256" key="6">
    <source>
        <dbReference type="ARBA" id="ARBA00022692"/>
    </source>
</evidence>
<feature type="region of interest" description="Disordered" evidence="10">
    <location>
        <begin position="282"/>
        <end position="303"/>
    </location>
</feature>
<keyword evidence="5" id="KW-0997">Cell inner membrane</keyword>
<feature type="signal peptide" evidence="11">
    <location>
        <begin position="1"/>
        <end position="23"/>
    </location>
</feature>
<dbReference type="PANTHER" id="PTHR33446">
    <property type="entry name" value="PROTEIN TONB-RELATED"/>
    <property type="match status" value="1"/>
</dbReference>
<keyword evidence="3" id="KW-0813">Transport</keyword>
<evidence type="ECO:0000256" key="4">
    <source>
        <dbReference type="ARBA" id="ARBA00022475"/>
    </source>
</evidence>
<feature type="chain" id="PRO_5037159075" evidence="11">
    <location>
        <begin position="24"/>
        <end position="303"/>
    </location>
</feature>
<organism evidence="13 14">
    <name type="scientific">Paracoccus amoyensis</name>
    <dbReference type="NCBI Taxonomy" id="2760093"/>
    <lineage>
        <taxon>Bacteria</taxon>
        <taxon>Pseudomonadati</taxon>
        <taxon>Pseudomonadota</taxon>
        <taxon>Alphaproteobacteria</taxon>
        <taxon>Rhodobacterales</taxon>
        <taxon>Paracoccaceae</taxon>
        <taxon>Paracoccus</taxon>
    </lineage>
</organism>
<evidence type="ECO:0000256" key="3">
    <source>
        <dbReference type="ARBA" id="ARBA00022448"/>
    </source>
</evidence>
<feature type="region of interest" description="Disordered" evidence="10">
    <location>
        <begin position="73"/>
        <end position="221"/>
    </location>
</feature>
<keyword evidence="7" id="KW-0653">Protein transport</keyword>
<evidence type="ECO:0000256" key="10">
    <source>
        <dbReference type="SAM" id="MobiDB-lite"/>
    </source>
</evidence>
<evidence type="ECO:0000256" key="8">
    <source>
        <dbReference type="ARBA" id="ARBA00022989"/>
    </source>
</evidence>
<dbReference type="RefSeq" id="WP_187792354.1">
    <property type="nucleotide sequence ID" value="NZ_JACOQL010000001.1"/>
</dbReference>
<feature type="compositionally biased region" description="Low complexity" evidence="10">
    <location>
        <begin position="140"/>
        <end position="149"/>
    </location>
</feature>
<evidence type="ECO:0000313" key="13">
    <source>
        <dbReference type="EMBL" id="MBC9245982.1"/>
    </source>
</evidence>
<keyword evidence="11" id="KW-0732">Signal</keyword>
<dbReference type="PANTHER" id="PTHR33446:SF2">
    <property type="entry name" value="PROTEIN TONB"/>
    <property type="match status" value="1"/>
</dbReference>
<keyword evidence="8" id="KW-1133">Transmembrane helix</keyword>